<dbReference type="AlphaFoldDB" id="A0A4U3MCP5"/>
<evidence type="ECO:0000256" key="1">
    <source>
        <dbReference type="SAM" id="MobiDB-lite"/>
    </source>
</evidence>
<comment type="caution">
    <text evidence="2">The sequence shown here is derived from an EMBL/GenBank/DDBJ whole genome shotgun (WGS) entry which is preliminary data.</text>
</comment>
<gene>
    <name evidence="2" type="ORF">FDA94_25635</name>
</gene>
<evidence type="ECO:0000313" key="3">
    <source>
        <dbReference type="Proteomes" id="UP000308705"/>
    </source>
</evidence>
<keyword evidence="3" id="KW-1185">Reference proteome</keyword>
<dbReference type="EMBL" id="SZQA01000027">
    <property type="protein sequence ID" value="TKK85517.1"/>
    <property type="molecule type" value="Genomic_DNA"/>
</dbReference>
<dbReference type="OrthoDB" id="3539706at2"/>
<feature type="region of interest" description="Disordered" evidence="1">
    <location>
        <begin position="48"/>
        <end position="72"/>
    </location>
</feature>
<dbReference type="RefSeq" id="WP_137249623.1">
    <property type="nucleotide sequence ID" value="NZ_SZQA01000027.1"/>
</dbReference>
<dbReference type="Proteomes" id="UP000308705">
    <property type="component" value="Unassembled WGS sequence"/>
</dbReference>
<reference evidence="2 3" key="1">
    <citation type="submission" date="2019-04" db="EMBL/GenBank/DDBJ databases">
        <title>Herbidospora sp. NEAU-GS14.nov., a novel actinomycete isolated from soil.</title>
        <authorList>
            <person name="Han L."/>
        </authorList>
    </citation>
    <scope>NUCLEOTIDE SEQUENCE [LARGE SCALE GENOMIC DNA]</scope>
    <source>
        <strain evidence="2 3">NEAU-GS14</strain>
    </source>
</reference>
<organism evidence="2 3">
    <name type="scientific">Herbidospora galbida</name>
    <dbReference type="NCBI Taxonomy" id="2575442"/>
    <lineage>
        <taxon>Bacteria</taxon>
        <taxon>Bacillati</taxon>
        <taxon>Actinomycetota</taxon>
        <taxon>Actinomycetes</taxon>
        <taxon>Streptosporangiales</taxon>
        <taxon>Streptosporangiaceae</taxon>
        <taxon>Herbidospora</taxon>
    </lineage>
</organism>
<protein>
    <submittedName>
        <fullName evidence="2">Uncharacterized protein</fullName>
    </submittedName>
</protein>
<proteinExistence type="predicted"/>
<accession>A0A4U3MCP5</accession>
<sequence>MLSITKTTATPWLAAARPATDAARYGSHAKLRVDGAFAPNQLVRRMRIEQTSHTTTGGVGRPRPAWSRPVTT</sequence>
<name>A0A4U3MCP5_9ACTN</name>
<evidence type="ECO:0000313" key="2">
    <source>
        <dbReference type="EMBL" id="TKK85517.1"/>
    </source>
</evidence>